<feature type="domain" description="TIR" evidence="2">
    <location>
        <begin position="14"/>
        <end position="153"/>
    </location>
</feature>
<keyword evidence="1" id="KW-0472">Membrane</keyword>
<dbReference type="KEGG" id="emv:HQR01_14995"/>
<accession>A0A7D4C6M5</accession>
<dbReference type="InterPro" id="IPR035897">
    <property type="entry name" value="Toll_tir_struct_dom_sf"/>
</dbReference>
<gene>
    <name evidence="3" type="ORF">HQR01_14995</name>
</gene>
<dbReference type="Pfam" id="PF13676">
    <property type="entry name" value="TIR_2"/>
    <property type="match status" value="1"/>
</dbReference>
<protein>
    <submittedName>
        <fullName evidence="3">TIR domain-containing protein</fullName>
    </submittedName>
</protein>
<evidence type="ECO:0000259" key="2">
    <source>
        <dbReference type="PROSITE" id="PS50104"/>
    </source>
</evidence>
<dbReference type="PROSITE" id="PS50104">
    <property type="entry name" value="TIR"/>
    <property type="match status" value="1"/>
</dbReference>
<dbReference type="RefSeq" id="WP_173215944.1">
    <property type="nucleotide sequence ID" value="NZ_CP053921.1"/>
</dbReference>
<dbReference type="Gene3D" id="3.40.50.10140">
    <property type="entry name" value="Toll/interleukin-1 receptor homology (TIR) domain"/>
    <property type="match status" value="1"/>
</dbReference>
<keyword evidence="4" id="KW-1185">Reference proteome</keyword>
<keyword evidence="1" id="KW-1133">Transmembrane helix</keyword>
<evidence type="ECO:0000256" key="1">
    <source>
        <dbReference type="SAM" id="Phobius"/>
    </source>
</evidence>
<evidence type="ECO:0000313" key="3">
    <source>
        <dbReference type="EMBL" id="QKG72565.1"/>
    </source>
</evidence>
<name>A0A7D4C6M5_9SPHN</name>
<dbReference type="GO" id="GO:0007165">
    <property type="term" value="P:signal transduction"/>
    <property type="evidence" value="ECO:0007669"/>
    <property type="project" value="InterPro"/>
</dbReference>
<evidence type="ECO:0000313" key="4">
    <source>
        <dbReference type="Proteomes" id="UP000504693"/>
    </source>
</evidence>
<dbReference type="AlphaFoldDB" id="A0A7D4C6M5"/>
<dbReference type="Proteomes" id="UP000504693">
    <property type="component" value="Chromosome"/>
</dbReference>
<reference evidence="3 4" key="1">
    <citation type="submission" date="2020-05" db="EMBL/GenBank/DDBJ databases">
        <title>Erythrobacter mangrovi sp. nov., isolated from rhizosphere soil of mangrove plant (Kandelia candel).</title>
        <authorList>
            <person name="Ye Y.H."/>
        </authorList>
    </citation>
    <scope>NUCLEOTIDE SEQUENCE [LARGE SCALE GENOMIC DNA]</scope>
    <source>
        <strain evidence="3 4">EB310</strain>
    </source>
</reference>
<keyword evidence="1" id="KW-0812">Transmembrane</keyword>
<proteinExistence type="predicted"/>
<sequence>MAENFLGEARRPSRTYCAFISYSHDDRAKVLRLQSRLERFRFPRQLARKLGYSRLRPVCVDRSDMRAAPHLDDAIKEALERSDYLIVACTPRTPASHWVGKEIEFFREIRGDQHILVALLEGDAPESFHPQLLQGPSEDHKQPLAADFQRGGDGHHFALLKLIASLSGVDLDDLVLRHKKRQRGFRLALISGAATASLLIGFLVYRTYQSGIAVQNERIFASHAMQRQLDELRKEVREGGTLNMAEAINRNVELFYQGQSADIGVPEIELGRARLLHAKAETDISGRDFDAAAGNARKAWQITSSLHAREPDDLKITFMHAQSAFWVGYAAWLQRDTPLAAAFFARYAQLADELAAASPNNSDYVLEQGYAYSNLGMIALREARDLGAAEGHFGSSQSAFREVSRRNPADLDTKFALADGDSWLADVALFRGDYQSAQQYRDEQRSALNDILRSEPQNRAYRLGFLASQIGQARLEAAKGNHRVALRLLRLAEAEAGELLAGDPQNPSLAERVRIIKLFQAKYELATGAADDLRRAEDHIADCNRDWVVTPDGELPVFCSFLKASLMLRKGRHAIAKDIMADPRLTPWISSPSLSPIWRIDFQEECRSLAAPLLCRMHSREAGPAKASAPARKE</sequence>
<dbReference type="SUPFAM" id="SSF52200">
    <property type="entry name" value="Toll/Interleukin receptor TIR domain"/>
    <property type="match status" value="1"/>
</dbReference>
<feature type="transmembrane region" description="Helical" evidence="1">
    <location>
        <begin position="187"/>
        <end position="208"/>
    </location>
</feature>
<dbReference type="EMBL" id="CP053921">
    <property type="protein sequence ID" value="QKG72565.1"/>
    <property type="molecule type" value="Genomic_DNA"/>
</dbReference>
<dbReference type="InterPro" id="IPR000157">
    <property type="entry name" value="TIR_dom"/>
</dbReference>
<organism evidence="3 4">
    <name type="scientific">Erythrobacter mangrovi</name>
    <dbReference type="NCBI Taxonomy" id="2739433"/>
    <lineage>
        <taxon>Bacteria</taxon>
        <taxon>Pseudomonadati</taxon>
        <taxon>Pseudomonadota</taxon>
        <taxon>Alphaproteobacteria</taxon>
        <taxon>Sphingomonadales</taxon>
        <taxon>Erythrobacteraceae</taxon>
        <taxon>Erythrobacter/Porphyrobacter group</taxon>
        <taxon>Erythrobacter</taxon>
    </lineage>
</organism>